<comment type="caution">
    <text evidence="1">The sequence shown here is derived from an EMBL/GenBank/DDBJ whole genome shotgun (WGS) entry which is preliminary data.</text>
</comment>
<feature type="non-terminal residue" evidence="1">
    <location>
        <position position="73"/>
    </location>
</feature>
<proteinExistence type="predicted"/>
<evidence type="ECO:0000313" key="2">
    <source>
        <dbReference type="Proteomes" id="UP000789375"/>
    </source>
</evidence>
<reference evidence="1" key="1">
    <citation type="submission" date="2021-06" db="EMBL/GenBank/DDBJ databases">
        <authorList>
            <person name="Kallberg Y."/>
            <person name="Tangrot J."/>
            <person name="Rosling A."/>
        </authorList>
    </citation>
    <scope>NUCLEOTIDE SEQUENCE</scope>
    <source>
        <strain evidence="1">87-6 pot B 2015</strain>
    </source>
</reference>
<evidence type="ECO:0000313" key="1">
    <source>
        <dbReference type="EMBL" id="CAG8640833.1"/>
    </source>
</evidence>
<keyword evidence="2" id="KW-1185">Reference proteome</keyword>
<accession>A0A9N9DMR1</accession>
<protein>
    <submittedName>
        <fullName evidence="1">6075_t:CDS:1</fullName>
    </submittedName>
</protein>
<gene>
    <name evidence="1" type="ORF">FMOSSE_LOCUS10978</name>
</gene>
<dbReference type="Proteomes" id="UP000789375">
    <property type="component" value="Unassembled WGS sequence"/>
</dbReference>
<sequence>VLMRFKIGKPHTYSVIDEIKSLFYVFMHIACDGIEFNRHLTNYAHNEFHTHLSEFHKRIFPYDNELESKRIID</sequence>
<name>A0A9N9DMR1_FUNMO</name>
<dbReference type="EMBL" id="CAJVPP010003950">
    <property type="protein sequence ID" value="CAG8640833.1"/>
    <property type="molecule type" value="Genomic_DNA"/>
</dbReference>
<organism evidence="1 2">
    <name type="scientific">Funneliformis mosseae</name>
    <name type="common">Endomycorrhizal fungus</name>
    <name type="synonym">Glomus mosseae</name>
    <dbReference type="NCBI Taxonomy" id="27381"/>
    <lineage>
        <taxon>Eukaryota</taxon>
        <taxon>Fungi</taxon>
        <taxon>Fungi incertae sedis</taxon>
        <taxon>Mucoromycota</taxon>
        <taxon>Glomeromycotina</taxon>
        <taxon>Glomeromycetes</taxon>
        <taxon>Glomerales</taxon>
        <taxon>Glomeraceae</taxon>
        <taxon>Funneliformis</taxon>
    </lineage>
</organism>
<dbReference type="AlphaFoldDB" id="A0A9N9DMR1"/>